<evidence type="ECO:0000259" key="7">
    <source>
        <dbReference type="Pfam" id="PF07669"/>
    </source>
</evidence>
<feature type="compositionally biased region" description="Polar residues" evidence="6">
    <location>
        <begin position="1374"/>
        <end position="1385"/>
    </location>
</feature>
<dbReference type="Pfam" id="PF20464">
    <property type="entry name" value="MmeI_N"/>
    <property type="match status" value="1"/>
</dbReference>
<evidence type="ECO:0000259" key="8">
    <source>
        <dbReference type="Pfam" id="PF20464"/>
    </source>
</evidence>
<feature type="domain" description="Type II methyltransferase M.TaqI-like" evidence="7">
    <location>
        <begin position="642"/>
        <end position="933"/>
    </location>
</feature>
<dbReference type="PANTHER" id="PTHR33841:SF1">
    <property type="entry name" value="DNA METHYLTRANSFERASE A"/>
    <property type="match status" value="1"/>
</dbReference>
<evidence type="ECO:0000256" key="4">
    <source>
        <dbReference type="ARBA" id="ARBA00022691"/>
    </source>
</evidence>
<evidence type="ECO:0000259" key="9">
    <source>
        <dbReference type="Pfam" id="PF20466"/>
    </source>
</evidence>
<accession>A0ABY5M200</accession>
<evidence type="ECO:0000313" key="11">
    <source>
        <dbReference type="Proteomes" id="UP001057561"/>
    </source>
</evidence>
<proteinExistence type="predicted"/>
<evidence type="ECO:0000313" key="10">
    <source>
        <dbReference type="EMBL" id="UUO17106.1"/>
    </source>
</evidence>
<keyword evidence="2 10" id="KW-0489">Methyltransferase</keyword>
<dbReference type="EMBL" id="CP099464">
    <property type="protein sequence ID" value="UUO17106.1"/>
    <property type="molecule type" value="Genomic_DNA"/>
</dbReference>
<dbReference type="PROSITE" id="PS00092">
    <property type="entry name" value="N6_MTASE"/>
    <property type="match status" value="1"/>
</dbReference>
<dbReference type="GO" id="GO:0008168">
    <property type="term" value="F:methyltransferase activity"/>
    <property type="evidence" value="ECO:0007669"/>
    <property type="project" value="UniProtKB-KW"/>
</dbReference>
<evidence type="ECO:0000256" key="5">
    <source>
        <dbReference type="ARBA" id="ARBA00047942"/>
    </source>
</evidence>
<dbReference type="RefSeq" id="WP_257121870.1">
    <property type="nucleotide sequence ID" value="NZ_CP099464.1"/>
</dbReference>
<gene>
    <name evidence="10" type="ORF">NG743_08955</name>
</gene>
<dbReference type="Gene3D" id="3.40.50.150">
    <property type="entry name" value="Vaccinia Virus protein VP39"/>
    <property type="match status" value="2"/>
</dbReference>
<dbReference type="InterPro" id="IPR011639">
    <property type="entry name" value="MethylTrfase_TaqI-like_dom"/>
</dbReference>
<dbReference type="InterPro" id="IPR002052">
    <property type="entry name" value="DNA_methylase_N6_adenine_CS"/>
</dbReference>
<dbReference type="SUPFAM" id="SSF53335">
    <property type="entry name" value="S-adenosyl-L-methionine-dependent methyltransferases"/>
    <property type="match status" value="1"/>
</dbReference>
<evidence type="ECO:0000256" key="1">
    <source>
        <dbReference type="ARBA" id="ARBA00011900"/>
    </source>
</evidence>
<dbReference type="Proteomes" id="UP001057561">
    <property type="component" value="Chromosome"/>
</dbReference>
<dbReference type="EC" id="2.1.1.72" evidence="1"/>
<keyword evidence="3" id="KW-0808">Transferase</keyword>
<organism evidence="10 11">
    <name type="scientific">Dolichospermum heterosporum TAC447</name>
    <dbReference type="NCBI Taxonomy" id="747523"/>
    <lineage>
        <taxon>Bacteria</taxon>
        <taxon>Bacillati</taxon>
        <taxon>Cyanobacteriota</taxon>
        <taxon>Cyanophyceae</taxon>
        <taxon>Nostocales</taxon>
        <taxon>Aphanizomenonaceae</taxon>
        <taxon>Dolichospermum</taxon>
        <taxon>Dolichospermum heterosporum</taxon>
    </lineage>
</organism>
<dbReference type="InterPro" id="IPR029063">
    <property type="entry name" value="SAM-dependent_MTases_sf"/>
</dbReference>
<dbReference type="Pfam" id="PF20466">
    <property type="entry name" value="MmeI_TRD"/>
    <property type="match status" value="1"/>
</dbReference>
<feature type="domain" description="MmeI-like N-terminal" evidence="8">
    <location>
        <begin position="135"/>
        <end position="252"/>
    </location>
</feature>
<dbReference type="PRINTS" id="PR00507">
    <property type="entry name" value="N12N6MTFRASE"/>
</dbReference>
<dbReference type="InterPro" id="IPR046817">
    <property type="entry name" value="MmeI_N"/>
</dbReference>
<feature type="region of interest" description="Disordered" evidence="6">
    <location>
        <begin position="1357"/>
        <end position="1385"/>
    </location>
</feature>
<protein>
    <recommendedName>
        <fullName evidence="1">site-specific DNA-methyltransferase (adenine-specific)</fullName>
        <ecNumber evidence="1">2.1.1.72</ecNumber>
    </recommendedName>
</protein>
<keyword evidence="4" id="KW-0949">S-adenosyl-L-methionine</keyword>
<feature type="domain" description="MmeI-like target recognition" evidence="9">
    <location>
        <begin position="1046"/>
        <end position="1222"/>
    </location>
</feature>
<dbReference type="Pfam" id="PF07669">
    <property type="entry name" value="Eco57I"/>
    <property type="match status" value="1"/>
</dbReference>
<dbReference type="GO" id="GO:0032259">
    <property type="term" value="P:methylation"/>
    <property type="evidence" value="ECO:0007669"/>
    <property type="project" value="UniProtKB-KW"/>
</dbReference>
<comment type="catalytic activity">
    <reaction evidence="5">
        <text>a 2'-deoxyadenosine in DNA + S-adenosyl-L-methionine = an N(6)-methyl-2'-deoxyadenosine in DNA + S-adenosyl-L-homocysteine + H(+)</text>
        <dbReference type="Rhea" id="RHEA:15197"/>
        <dbReference type="Rhea" id="RHEA-COMP:12418"/>
        <dbReference type="Rhea" id="RHEA-COMP:12419"/>
        <dbReference type="ChEBI" id="CHEBI:15378"/>
        <dbReference type="ChEBI" id="CHEBI:57856"/>
        <dbReference type="ChEBI" id="CHEBI:59789"/>
        <dbReference type="ChEBI" id="CHEBI:90615"/>
        <dbReference type="ChEBI" id="CHEBI:90616"/>
        <dbReference type="EC" id="2.1.1.72"/>
    </reaction>
</comment>
<evidence type="ECO:0000256" key="6">
    <source>
        <dbReference type="SAM" id="MobiDB-lite"/>
    </source>
</evidence>
<dbReference type="PANTHER" id="PTHR33841">
    <property type="entry name" value="DNA METHYLTRANSFERASE YEEA-RELATED"/>
    <property type="match status" value="1"/>
</dbReference>
<dbReference type="InterPro" id="IPR046820">
    <property type="entry name" value="MmeI_TRD"/>
</dbReference>
<reference evidence="10" key="1">
    <citation type="submission" date="2022-06" db="EMBL/GenBank/DDBJ databases">
        <title>Nostosin G and Spiroidesin B from the Cyanobacterium Dolichospermum sp. NIES-1697.</title>
        <authorList>
            <person name="Phan C.-S."/>
            <person name="Mehjabin J.J."/>
            <person name="Anas A.R.J."/>
            <person name="Hayasaka M."/>
            <person name="Onoki R."/>
            <person name="Wang J."/>
            <person name="Umezawa T."/>
            <person name="Washio K."/>
            <person name="Morikawa M."/>
            <person name="Okino T."/>
        </authorList>
    </citation>
    <scope>NUCLEOTIDE SEQUENCE</scope>
    <source>
        <strain evidence="10">NIES-1697</strain>
    </source>
</reference>
<evidence type="ECO:0000256" key="3">
    <source>
        <dbReference type="ARBA" id="ARBA00022679"/>
    </source>
</evidence>
<feature type="compositionally biased region" description="Basic residues" evidence="6">
    <location>
        <begin position="1359"/>
        <end position="1370"/>
    </location>
</feature>
<keyword evidence="11" id="KW-1185">Reference proteome</keyword>
<dbReference type="InterPro" id="IPR050953">
    <property type="entry name" value="N4_N6_ade-DNA_methylase"/>
</dbReference>
<sequence length="1385" mass="155356">MSKDPEIRLHKEWLGFLQPVGLVVSPPALSAAQAVVNRNVVELQQTLQAVASSTALPGDSENERFCITDFSAFAINVLGWETADLVDSPAELAIALPDYQETLIPTYAVPNPNGGWMMLIQVLNPGTELDNAGAEDSKSTAWHASPQSKFERLLKETKVYIGLLCNGTELRLVYAPPGESSGHLTFPVQAMCEVSGRLILGAMEMLLSAERLFNVPTDRRLPAILEKSRKYQNDVSIKLAEQVLEALWDLLRGFQTADATTNSRLLDDIAATNPQHIYGGLITVLLRLVFLLYAEDRGLMSQDAVYTRYYSVSGLYDRLREDAGNYPDTMDQRYGAWAWLLSLFRLVYEGGGHADLYLPARHGQLFDPDEYPFLEGRPQSTKYQSGASIEPPRVSDGVIHRVLQGLLILDGERLSYRALDVEQIGSVYEAVMGYEVERANSPAIGVWSKPKGSKSSVTVVVSVEEVLKTKAGERAKYLKDIAGCEVTGKSLTELKAAHTAEDVIAALGRKVSPKTPSLMPVGSLYLQPGEERRRSGSHYTPRALTEPIVKETLRPILEALGENPTPEQILELKICDLAMGSGAFLVESCRQLAEKLVESWNKPLPSPPLTKGRVSDRTSGVFEIPPDEEPLLYARRLVAQRCLYGVDKNPFAVNLAKLSLWLATLAKSHPFTFLDHAFKWGDSLVGLNKEQIKNFSWIADTTYTDPNLPLFNQSITKVKVYRDEIFNLGDSDYEKKRDVYENAELELTETRVKGDLVIAAFFAKDKDKARKEELDKFRLMFKKMEKQTAAGVGVRVGFGVGRSLAILNPDNVDNDDNIDNKDNVDNLEIINICDNLKSGAKSVPVFNWEIEFPEVFDRVNPGFDAIIGNPPFAGKNTTINGNIEGYLDWLKVVNPESHGNADLVAHFFRRAFDILRENGTFGLIATNTIAQGDTRSTGLRYICENGGIIYNAQKRLKWPGLAAVVVSVVHVFKGQYIKGKWLNNYGGKKYLDNQEVDLISAFLFHAGGNQDPKVLLANAGKSFIGSYVLGMGFTFDDDNPNATPIAEMHKLITENPKNAERIFPYIGGEEVNSSPTHTHRRYVINFGEMSEAEARQYPDLINIVEEKVKPERDKLGNNSDAIKRRNYWWLWGRYTPALFQAISQLNRVLVVSRVGQHGSFTFLPNNIVPSEGLVVFANEQNSFFCILQSRIHEIWTRFLGSSMKDDLRYTPSDCFETFPFPENWENNPILEQAGKTYYEYRAELMVKNNQGLTDTYNRFHDPDEYDSDILKLRELHTAMDKAVLDAYGWCDISTECTFLLDYEEEEEEDNPKGRNKKKPWRYRWTEATHDEILAKLLDLNQTRYEAEILGGKVAEGKKKANTKKAAKTRKPTTDNIPTITGFTEP</sequence>
<evidence type="ECO:0000256" key="2">
    <source>
        <dbReference type="ARBA" id="ARBA00022603"/>
    </source>
</evidence>
<name>A0ABY5M200_9CYAN</name>